<name>A0AAD6V6K8_9AGAR</name>
<dbReference type="AlphaFoldDB" id="A0AAD6V6K8"/>
<feature type="compositionally biased region" description="Basic and acidic residues" evidence="1">
    <location>
        <begin position="608"/>
        <end position="628"/>
    </location>
</feature>
<dbReference type="EMBL" id="JARJCW010000060">
    <property type="protein sequence ID" value="KAJ7201136.1"/>
    <property type="molecule type" value="Genomic_DNA"/>
</dbReference>
<dbReference type="Proteomes" id="UP001219525">
    <property type="component" value="Unassembled WGS sequence"/>
</dbReference>
<reference evidence="2" key="1">
    <citation type="submission" date="2023-03" db="EMBL/GenBank/DDBJ databases">
        <title>Massive genome expansion in bonnet fungi (Mycena s.s.) driven by repeated elements and novel gene families across ecological guilds.</title>
        <authorList>
            <consortium name="Lawrence Berkeley National Laboratory"/>
            <person name="Harder C.B."/>
            <person name="Miyauchi S."/>
            <person name="Viragh M."/>
            <person name="Kuo A."/>
            <person name="Thoen E."/>
            <person name="Andreopoulos B."/>
            <person name="Lu D."/>
            <person name="Skrede I."/>
            <person name="Drula E."/>
            <person name="Henrissat B."/>
            <person name="Morin E."/>
            <person name="Kohler A."/>
            <person name="Barry K."/>
            <person name="LaButti K."/>
            <person name="Morin E."/>
            <person name="Salamov A."/>
            <person name="Lipzen A."/>
            <person name="Mereny Z."/>
            <person name="Hegedus B."/>
            <person name="Baldrian P."/>
            <person name="Stursova M."/>
            <person name="Weitz H."/>
            <person name="Taylor A."/>
            <person name="Grigoriev I.V."/>
            <person name="Nagy L.G."/>
            <person name="Martin F."/>
            <person name="Kauserud H."/>
        </authorList>
    </citation>
    <scope>NUCLEOTIDE SEQUENCE</scope>
    <source>
        <strain evidence="2">9144</strain>
    </source>
</reference>
<keyword evidence="3" id="KW-1185">Reference proteome</keyword>
<feature type="region of interest" description="Disordered" evidence="1">
    <location>
        <begin position="536"/>
        <end position="635"/>
    </location>
</feature>
<organism evidence="2 3">
    <name type="scientific">Mycena pura</name>
    <dbReference type="NCBI Taxonomy" id="153505"/>
    <lineage>
        <taxon>Eukaryota</taxon>
        <taxon>Fungi</taxon>
        <taxon>Dikarya</taxon>
        <taxon>Basidiomycota</taxon>
        <taxon>Agaricomycotina</taxon>
        <taxon>Agaricomycetes</taxon>
        <taxon>Agaricomycetidae</taxon>
        <taxon>Agaricales</taxon>
        <taxon>Marasmiineae</taxon>
        <taxon>Mycenaceae</taxon>
        <taxon>Mycena</taxon>
    </lineage>
</organism>
<gene>
    <name evidence="2" type="ORF">GGX14DRAFT_465918</name>
</gene>
<feature type="region of interest" description="Disordered" evidence="1">
    <location>
        <begin position="48"/>
        <end position="84"/>
    </location>
</feature>
<evidence type="ECO:0000313" key="2">
    <source>
        <dbReference type="EMBL" id="KAJ7201136.1"/>
    </source>
</evidence>
<accession>A0AAD6V6K8</accession>
<sequence length="635" mass="70810">MSSNTQAPQSTIPCNMEPSIIPSSAAQRTFERIGRSLKSVLTTKVPARLTGRKKVERMTGNDSSSTRPVHTPPKLDPKGLSTEKPLNPRMEGAAQGIQPILATVFPEDVHANLVTRGIKVRDFAYAPNRVGHTNPTLRHPMAFEENTKGEKEKKCNEIPVCPEQAPMPSISTTWQEPHPCLRPIPKTDWQGACAAPSLDKSYQPVFAAHCIPTLFNPAIGVAEIDYRLSQTPRTVPIMGITTRRLLTLSPHLVDLARYHEMDLEELRRYDRRIVWRLMNDIEPYPWKSIIEPGWKPTTANRALMAKCGEFLGQWENLDQQLQCSLLGTAEKKTAEDDAWMDQHLLQVASENRAKGLLDPGADLGALGVWDIPLEEEEGVSARQLLAAWARRLESTQALQAFPVLLARLRMLCEHDGRADDDAEWGDMAVWKRKEELYADTTPPFLLGQQRTHLPPLPYWGPNAVWDNYRLYGGTPTGKTLNEYAAELSTCKDTSSWPVGVTRTDALYCTPILNGNPYLNITPTMRALEELAARRAGTWESESESDSDSESRAEECGSSPGLKRKLNDVAGEGEEERLRGPKRARRTAPHAAAAADSVPSPSAPSSHKRGIEKVEWEDEPRKKPEEGLTKKRARRS</sequence>
<proteinExistence type="predicted"/>
<feature type="compositionally biased region" description="Low complexity" evidence="1">
    <location>
        <begin position="588"/>
        <end position="604"/>
    </location>
</feature>
<comment type="caution">
    <text evidence="2">The sequence shown here is derived from an EMBL/GenBank/DDBJ whole genome shotgun (WGS) entry which is preliminary data.</text>
</comment>
<evidence type="ECO:0000256" key="1">
    <source>
        <dbReference type="SAM" id="MobiDB-lite"/>
    </source>
</evidence>
<evidence type="ECO:0000313" key="3">
    <source>
        <dbReference type="Proteomes" id="UP001219525"/>
    </source>
</evidence>
<protein>
    <submittedName>
        <fullName evidence="2">Uncharacterized protein</fullName>
    </submittedName>
</protein>